<dbReference type="RefSeq" id="WP_066320346.1">
    <property type="nucleotide sequence ID" value="NZ_LQRT01000060.1"/>
</dbReference>
<sequence>MKNKNKRGNKSLWILVSIILMIFCYGLFHNIQENNELEDSSGLTTGTITKKYRIMNRGYYVNYNYKVKGQFLEGSESVSNKIKINEVSVGDKFEVKYSINNPNYSELQFNKKIN</sequence>
<comment type="caution">
    <text evidence="2">The sequence shown here is derived from an EMBL/GenBank/DDBJ whole genome shotgun (WGS) entry which is preliminary data.</text>
</comment>
<keyword evidence="3" id="KW-1185">Reference proteome</keyword>
<organism evidence="2 3">
    <name type="scientific">Aquimarina aggregata</name>
    <dbReference type="NCBI Taxonomy" id="1642818"/>
    <lineage>
        <taxon>Bacteria</taxon>
        <taxon>Pseudomonadati</taxon>
        <taxon>Bacteroidota</taxon>
        <taxon>Flavobacteriia</taxon>
        <taxon>Flavobacteriales</taxon>
        <taxon>Flavobacteriaceae</taxon>
        <taxon>Aquimarina</taxon>
    </lineage>
</organism>
<feature type="transmembrane region" description="Helical" evidence="1">
    <location>
        <begin position="12"/>
        <end position="28"/>
    </location>
</feature>
<accession>A0A162WQL3</accession>
<dbReference type="Proteomes" id="UP000076715">
    <property type="component" value="Unassembled WGS sequence"/>
</dbReference>
<evidence type="ECO:0000313" key="2">
    <source>
        <dbReference type="EMBL" id="KZS38242.1"/>
    </source>
</evidence>
<keyword evidence="1" id="KW-0812">Transmembrane</keyword>
<proteinExistence type="predicted"/>
<evidence type="ECO:0000256" key="1">
    <source>
        <dbReference type="SAM" id="Phobius"/>
    </source>
</evidence>
<dbReference type="OrthoDB" id="1450825at2"/>
<evidence type="ECO:0008006" key="4">
    <source>
        <dbReference type="Google" id="ProtNLM"/>
    </source>
</evidence>
<gene>
    <name evidence="2" type="ORF">AWE51_19595</name>
</gene>
<dbReference type="EMBL" id="LQRT01000060">
    <property type="protein sequence ID" value="KZS38242.1"/>
    <property type="molecule type" value="Genomic_DNA"/>
</dbReference>
<evidence type="ECO:0000313" key="3">
    <source>
        <dbReference type="Proteomes" id="UP000076715"/>
    </source>
</evidence>
<reference evidence="2 3" key="1">
    <citation type="submission" date="2016-01" db="EMBL/GenBank/DDBJ databases">
        <title>The draft genome sequence of Aquimarina sp. RZW4-3-2.</title>
        <authorList>
            <person name="Wang Y."/>
        </authorList>
    </citation>
    <scope>NUCLEOTIDE SEQUENCE [LARGE SCALE GENOMIC DNA]</scope>
    <source>
        <strain evidence="2 3">RZW4-3-2</strain>
    </source>
</reference>
<dbReference type="AlphaFoldDB" id="A0A162WQL3"/>
<keyword evidence="1" id="KW-0472">Membrane</keyword>
<name>A0A162WQL3_9FLAO</name>
<protein>
    <recommendedName>
        <fullName evidence="4">DUF3592 domain-containing protein</fullName>
    </recommendedName>
</protein>
<keyword evidence="1" id="KW-1133">Transmembrane helix</keyword>
<dbReference type="STRING" id="1642818.AWE51_19595"/>